<sequence length="407" mass="47184">MRAAIILTDIDRHIAVVPPFSNLRRFPEGQNFKQWTGDDFKALMKVFLPAIVSYVPNKMVKVIATFLDFCYIARRNVHTDATLDALENALNHFHRHRTIFQTVGHSLVYYRKLIELFGAPNGLCLSITESKHIKAVKEPWRQMLQTNQRSDKLTAAHVDFKDRGMLEGSILASIGRLQEEFGDVPGPRVFNYVDLAWTYHEVFIILVSCLSRDVAVLSAQIKQPWLVELLSCFLYDQTYPYFPFNSENDDMEPDQFPIFCKKIYMYYSATAMYYAPSDPCGIGGIHHEHIQATPSWFPVVQVLLFCSFKYRYQKYPCTLVHWFKTIGDTPDDYTGMWIVKPEYINKDCKRPILLVIHINSIIRAAHLIPVFTDDLVLQEVESHNSLYAYALFYVSKYADHNAFETIF</sequence>
<dbReference type="OrthoDB" id="3199698at2759"/>
<evidence type="ECO:0000313" key="1">
    <source>
        <dbReference type="EMBL" id="OCH83734.1"/>
    </source>
</evidence>
<dbReference type="EMBL" id="KV722838">
    <property type="protein sequence ID" value="OCH83734.1"/>
    <property type="molecule type" value="Genomic_DNA"/>
</dbReference>
<name>A0A8E2AHW7_9APHY</name>
<dbReference type="Proteomes" id="UP000250043">
    <property type="component" value="Unassembled WGS sequence"/>
</dbReference>
<evidence type="ECO:0000313" key="2">
    <source>
        <dbReference type="Proteomes" id="UP000250043"/>
    </source>
</evidence>
<accession>A0A8E2AHW7</accession>
<dbReference type="AlphaFoldDB" id="A0A8E2AHW7"/>
<reference evidence="1 2" key="1">
    <citation type="submission" date="2016-07" db="EMBL/GenBank/DDBJ databases">
        <title>Draft genome of the white-rot fungus Obba rivulosa 3A-2.</title>
        <authorList>
            <consortium name="DOE Joint Genome Institute"/>
            <person name="Miettinen O."/>
            <person name="Riley R."/>
            <person name="Acob R."/>
            <person name="Barry K."/>
            <person name="Cullen D."/>
            <person name="De Vries R."/>
            <person name="Hainaut M."/>
            <person name="Hatakka A."/>
            <person name="Henrissat B."/>
            <person name="Hilden K."/>
            <person name="Kuo R."/>
            <person name="Labutti K."/>
            <person name="Lipzen A."/>
            <person name="Makela M.R."/>
            <person name="Sandor L."/>
            <person name="Spatafora J.W."/>
            <person name="Grigoriev I.V."/>
            <person name="Hibbett D.S."/>
        </authorList>
    </citation>
    <scope>NUCLEOTIDE SEQUENCE [LARGE SCALE GENOMIC DNA]</scope>
    <source>
        <strain evidence="1 2">3A-2</strain>
    </source>
</reference>
<gene>
    <name evidence="1" type="ORF">OBBRIDRAFT_815720</name>
</gene>
<organism evidence="1 2">
    <name type="scientific">Obba rivulosa</name>
    <dbReference type="NCBI Taxonomy" id="1052685"/>
    <lineage>
        <taxon>Eukaryota</taxon>
        <taxon>Fungi</taxon>
        <taxon>Dikarya</taxon>
        <taxon>Basidiomycota</taxon>
        <taxon>Agaricomycotina</taxon>
        <taxon>Agaricomycetes</taxon>
        <taxon>Polyporales</taxon>
        <taxon>Gelatoporiaceae</taxon>
        <taxon>Obba</taxon>
    </lineage>
</organism>
<protein>
    <submittedName>
        <fullName evidence="1">Uncharacterized protein</fullName>
    </submittedName>
</protein>
<proteinExistence type="predicted"/>
<keyword evidence="2" id="KW-1185">Reference proteome</keyword>